<dbReference type="CDD" id="cd05233">
    <property type="entry name" value="SDR_c"/>
    <property type="match status" value="1"/>
</dbReference>
<dbReference type="STRING" id="1563681.BFP71_05460"/>
<gene>
    <name evidence="4" type="ORF">BFP71_05460</name>
</gene>
<reference evidence="4 5" key="1">
    <citation type="submission" date="2016-08" db="EMBL/GenBank/DDBJ databases">
        <title>Draft genome of Fabibacter sp. strain SK-8.</title>
        <authorList>
            <person name="Wong S.-K."/>
            <person name="Hamasaki K."/>
            <person name="Yoshizawa S."/>
        </authorList>
    </citation>
    <scope>NUCLEOTIDE SEQUENCE [LARGE SCALE GENOMIC DNA]</scope>
    <source>
        <strain evidence="4 5">SK-8</strain>
    </source>
</reference>
<keyword evidence="2" id="KW-0560">Oxidoreductase</keyword>
<dbReference type="Pfam" id="PF00106">
    <property type="entry name" value="adh_short"/>
    <property type="match status" value="1"/>
</dbReference>
<dbReference type="SUPFAM" id="SSF51735">
    <property type="entry name" value="NAD(P)-binding Rossmann-fold domains"/>
    <property type="match status" value="1"/>
</dbReference>
<dbReference type="PRINTS" id="PR00081">
    <property type="entry name" value="GDHRDH"/>
</dbReference>
<dbReference type="GO" id="GO:0016491">
    <property type="term" value="F:oxidoreductase activity"/>
    <property type="evidence" value="ECO:0007669"/>
    <property type="project" value="UniProtKB-KW"/>
</dbReference>
<keyword evidence="5" id="KW-1185">Reference proteome</keyword>
<dbReference type="FunFam" id="3.40.50.720:FF:000084">
    <property type="entry name" value="Short-chain dehydrogenase reductase"/>
    <property type="match status" value="1"/>
</dbReference>
<protein>
    <submittedName>
        <fullName evidence="4">3-oxoacyl-ACP reductase</fullName>
    </submittedName>
</protein>
<organism evidence="4 5">
    <name type="scientific">Roseivirga misakiensis</name>
    <dbReference type="NCBI Taxonomy" id="1563681"/>
    <lineage>
        <taxon>Bacteria</taxon>
        <taxon>Pseudomonadati</taxon>
        <taxon>Bacteroidota</taxon>
        <taxon>Cytophagia</taxon>
        <taxon>Cytophagales</taxon>
        <taxon>Roseivirgaceae</taxon>
        <taxon>Roseivirga</taxon>
    </lineage>
</organism>
<dbReference type="InterPro" id="IPR002347">
    <property type="entry name" value="SDR_fam"/>
</dbReference>
<evidence type="ECO:0000313" key="5">
    <source>
        <dbReference type="Proteomes" id="UP000095552"/>
    </source>
</evidence>
<accession>A0A1E5T6U1</accession>
<dbReference type="PRINTS" id="PR00080">
    <property type="entry name" value="SDRFAMILY"/>
</dbReference>
<evidence type="ECO:0000313" key="4">
    <source>
        <dbReference type="EMBL" id="OEK07105.1"/>
    </source>
</evidence>
<dbReference type="EMBL" id="MDGQ01000003">
    <property type="protein sequence ID" value="OEK07105.1"/>
    <property type="molecule type" value="Genomic_DNA"/>
</dbReference>
<sequence length="254" mass="27312">MFMEISLKGKVVLVTGGSRGIGEGFSLALAASGAEIGLHYNKSSKKAEELVSRLKTRSKAFSANLENAADVIKLFEQVKAYFGRIDVLINNAGVALSSDLGQDDHTWVEEWDKTFAVNTRATGILCKKAIDHFREIGGGRIINISSRAAFRGDTLDYLAYGASKGAIPSLTRSIARYCGKDNIKAFNIAPGFVRTDMAKDFMDQYGEGFALNDIALPTLTEPKDLAPMIVLLASGLADHATGTTIDINAASYVH</sequence>
<proteinExistence type="inferred from homology"/>
<evidence type="ECO:0000256" key="1">
    <source>
        <dbReference type="ARBA" id="ARBA00006484"/>
    </source>
</evidence>
<dbReference type="Gene3D" id="3.40.50.720">
    <property type="entry name" value="NAD(P)-binding Rossmann-like Domain"/>
    <property type="match status" value="1"/>
</dbReference>
<name>A0A1E5T6U1_9BACT</name>
<dbReference type="Proteomes" id="UP000095552">
    <property type="component" value="Unassembled WGS sequence"/>
</dbReference>
<evidence type="ECO:0000256" key="3">
    <source>
        <dbReference type="RuleBase" id="RU000363"/>
    </source>
</evidence>
<dbReference type="PANTHER" id="PTHR43639">
    <property type="entry name" value="OXIDOREDUCTASE, SHORT-CHAIN DEHYDROGENASE/REDUCTASE FAMILY (AFU_ORTHOLOGUE AFUA_5G02870)"/>
    <property type="match status" value="1"/>
</dbReference>
<dbReference type="OrthoDB" id="9804104at2"/>
<dbReference type="AlphaFoldDB" id="A0A1E5T6U1"/>
<dbReference type="PANTHER" id="PTHR43639:SF1">
    <property type="entry name" value="SHORT-CHAIN DEHYDROGENASE_REDUCTASE FAMILY PROTEIN"/>
    <property type="match status" value="1"/>
</dbReference>
<comment type="similarity">
    <text evidence="1 3">Belongs to the short-chain dehydrogenases/reductases (SDR) family.</text>
</comment>
<comment type="caution">
    <text evidence="4">The sequence shown here is derived from an EMBL/GenBank/DDBJ whole genome shotgun (WGS) entry which is preliminary data.</text>
</comment>
<evidence type="ECO:0000256" key="2">
    <source>
        <dbReference type="ARBA" id="ARBA00023002"/>
    </source>
</evidence>
<dbReference type="InterPro" id="IPR036291">
    <property type="entry name" value="NAD(P)-bd_dom_sf"/>
</dbReference>